<proteinExistence type="predicted"/>
<comment type="caution">
    <text evidence="3">The sequence shown here is derived from an EMBL/GenBank/DDBJ whole genome shotgun (WGS) entry which is preliminary data.</text>
</comment>
<evidence type="ECO:0000256" key="2">
    <source>
        <dbReference type="SAM" id="Phobius"/>
    </source>
</evidence>
<dbReference type="AlphaFoldDB" id="A0A0V1N9U8"/>
<dbReference type="EMBL" id="JYDO01000001">
    <property type="protein sequence ID" value="KRZ80762.1"/>
    <property type="molecule type" value="Genomic_DNA"/>
</dbReference>
<feature type="transmembrane region" description="Helical" evidence="2">
    <location>
        <begin position="103"/>
        <end position="126"/>
    </location>
</feature>
<feature type="transmembrane region" description="Helical" evidence="2">
    <location>
        <begin position="69"/>
        <end position="91"/>
    </location>
</feature>
<feature type="compositionally biased region" description="Basic and acidic residues" evidence="1">
    <location>
        <begin position="11"/>
        <end position="23"/>
    </location>
</feature>
<keyword evidence="4" id="KW-1185">Reference proteome</keyword>
<keyword evidence="2" id="KW-1133">Transmembrane helix</keyword>
<gene>
    <name evidence="3" type="ORF">T10_4084</name>
</gene>
<evidence type="ECO:0008006" key="5">
    <source>
        <dbReference type="Google" id="ProtNLM"/>
    </source>
</evidence>
<reference evidence="3 4" key="1">
    <citation type="submission" date="2015-01" db="EMBL/GenBank/DDBJ databases">
        <title>Evolution of Trichinella species and genotypes.</title>
        <authorList>
            <person name="Korhonen P.K."/>
            <person name="Edoardo P."/>
            <person name="Giuseppe L.R."/>
            <person name="Gasser R.B."/>
        </authorList>
    </citation>
    <scope>NUCLEOTIDE SEQUENCE [LARGE SCALE GENOMIC DNA]</scope>
    <source>
        <strain evidence="3">ISS1980</strain>
    </source>
</reference>
<evidence type="ECO:0000313" key="4">
    <source>
        <dbReference type="Proteomes" id="UP000054843"/>
    </source>
</evidence>
<name>A0A0V1N9U8_9BILA</name>
<feature type="transmembrane region" description="Helical" evidence="2">
    <location>
        <begin position="187"/>
        <end position="211"/>
    </location>
</feature>
<protein>
    <recommendedName>
        <fullName evidence="5">G-protein coupled receptors family 1 profile domain-containing protein</fullName>
    </recommendedName>
</protein>
<accession>A0A0V1N9U8</accession>
<dbReference type="OrthoDB" id="5915652at2759"/>
<dbReference type="Proteomes" id="UP000054843">
    <property type="component" value="Unassembled WGS sequence"/>
</dbReference>
<keyword evidence="2" id="KW-0472">Membrane</keyword>
<feature type="transmembrane region" description="Helical" evidence="2">
    <location>
        <begin position="155"/>
        <end position="175"/>
    </location>
</feature>
<feature type="transmembrane region" description="Helical" evidence="2">
    <location>
        <begin position="318"/>
        <end position="338"/>
    </location>
</feature>
<dbReference type="STRING" id="268474.A0A0V1N9U8"/>
<feature type="transmembrane region" description="Helical" evidence="2">
    <location>
        <begin position="284"/>
        <end position="306"/>
    </location>
</feature>
<feature type="transmembrane region" description="Helical" evidence="2">
    <location>
        <begin position="231"/>
        <end position="252"/>
    </location>
</feature>
<sequence length="372" mass="42958">MLVAASLAGDTGERGKQHQTDDKRRQFPTELRICHTLVACMDQQIHCLQNLSAEEYHFFQQQYLNATLINFYMVLSCLALLCNITLIILTCKEKHYNRTHRFICGHVSGCVISLISGMMFYLRILVPEFRLCLVKSVACLLPIPAHSINFFSDDFMSFCAFFMAVDRLIAVRSIMSVKIVNKLPSSGMLLFTAAFLSSADFVISMGRVLFWPNVLVESLCIKTRLVSVFHFIPHVMLSILLDNCTVVIYLLALVKLRRRRLSTDNTIRFIQVRREIIVLKKIRSVILFTFFLHNIPSLQSLLNILWPTLITEPCLFDIAYSGLLTIFALYSIFTDRSLKLTLLNWMKMSLKFFSLKRKIEIAPQYSRQYKYS</sequence>
<organism evidence="3 4">
    <name type="scientific">Trichinella papuae</name>
    <dbReference type="NCBI Taxonomy" id="268474"/>
    <lineage>
        <taxon>Eukaryota</taxon>
        <taxon>Metazoa</taxon>
        <taxon>Ecdysozoa</taxon>
        <taxon>Nematoda</taxon>
        <taxon>Enoplea</taxon>
        <taxon>Dorylaimia</taxon>
        <taxon>Trichinellida</taxon>
        <taxon>Trichinellidae</taxon>
        <taxon>Trichinella</taxon>
    </lineage>
</organism>
<evidence type="ECO:0000313" key="3">
    <source>
        <dbReference type="EMBL" id="KRZ80762.1"/>
    </source>
</evidence>
<keyword evidence="2" id="KW-0812">Transmembrane</keyword>
<feature type="region of interest" description="Disordered" evidence="1">
    <location>
        <begin position="1"/>
        <end position="23"/>
    </location>
</feature>
<evidence type="ECO:0000256" key="1">
    <source>
        <dbReference type="SAM" id="MobiDB-lite"/>
    </source>
</evidence>